<reference evidence="2 3" key="1">
    <citation type="journal article" date="2018" name="Sci. Rep.">
        <title>Comparative genomics provides insights into the lifestyle and reveals functional heterogeneity of dark septate endophytic fungi.</title>
        <authorList>
            <person name="Knapp D.G."/>
            <person name="Nemeth J.B."/>
            <person name="Barry K."/>
            <person name="Hainaut M."/>
            <person name="Henrissat B."/>
            <person name="Johnson J."/>
            <person name="Kuo A."/>
            <person name="Lim J.H.P."/>
            <person name="Lipzen A."/>
            <person name="Nolan M."/>
            <person name="Ohm R.A."/>
            <person name="Tamas L."/>
            <person name="Grigoriev I.V."/>
            <person name="Spatafora J.W."/>
            <person name="Nagy L.G."/>
            <person name="Kovacs G.M."/>
        </authorList>
    </citation>
    <scope>NUCLEOTIDE SEQUENCE [LARGE SCALE GENOMIC DNA]</scope>
    <source>
        <strain evidence="2 3">DSE2036</strain>
    </source>
</reference>
<feature type="region of interest" description="Disordered" evidence="1">
    <location>
        <begin position="25"/>
        <end position="67"/>
    </location>
</feature>
<dbReference type="AlphaFoldDB" id="A0A2V1EFL6"/>
<dbReference type="Proteomes" id="UP000244855">
    <property type="component" value="Unassembled WGS sequence"/>
</dbReference>
<feature type="compositionally biased region" description="Low complexity" evidence="1">
    <location>
        <begin position="26"/>
        <end position="38"/>
    </location>
</feature>
<sequence>LTLAQLLSDLVTLRVSDPSAALNLVSARPSTSPSTAATINDKNANKNANEQHKAAGDAGRNDEEDKDLQRAKDLVKLHYEVKVAHSEGRFGKELEAARELVSGV</sequence>
<dbReference type="OrthoDB" id="5394455at2759"/>
<feature type="non-terminal residue" evidence="2">
    <location>
        <position position="1"/>
    </location>
</feature>
<dbReference type="EMBL" id="KZ805301">
    <property type="protein sequence ID" value="PVI08075.1"/>
    <property type="molecule type" value="Genomic_DNA"/>
</dbReference>
<evidence type="ECO:0000256" key="1">
    <source>
        <dbReference type="SAM" id="MobiDB-lite"/>
    </source>
</evidence>
<protein>
    <submittedName>
        <fullName evidence="2">Uncharacterized protein</fullName>
    </submittedName>
</protein>
<feature type="non-terminal residue" evidence="2">
    <location>
        <position position="104"/>
    </location>
</feature>
<accession>A0A2V1EFL6</accession>
<name>A0A2V1EFL6_9PLEO</name>
<evidence type="ECO:0000313" key="2">
    <source>
        <dbReference type="EMBL" id="PVI08075.1"/>
    </source>
</evidence>
<evidence type="ECO:0000313" key="3">
    <source>
        <dbReference type="Proteomes" id="UP000244855"/>
    </source>
</evidence>
<organism evidence="2 3">
    <name type="scientific">Periconia macrospinosa</name>
    <dbReference type="NCBI Taxonomy" id="97972"/>
    <lineage>
        <taxon>Eukaryota</taxon>
        <taxon>Fungi</taxon>
        <taxon>Dikarya</taxon>
        <taxon>Ascomycota</taxon>
        <taxon>Pezizomycotina</taxon>
        <taxon>Dothideomycetes</taxon>
        <taxon>Pleosporomycetidae</taxon>
        <taxon>Pleosporales</taxon>
        <taxon>Massarineae</taxon>
        <taxon>Periconiaceae</taxon>
        <taxon>Periconia</taxon>
    </lineage>
</organism>
<feature type="compositionally biased region" description="Basic and acidic residues" evidence="1">
    <location>
        <begin position="49"/>
        <end position="67"/>
    </location>
</feature>
<proteinExistence type="predicted"/>
<keyword evidence="3" id="KW-1185">Reference proteome</keyword>
<gene>
    <name evidence="2" type="ORF">DM02DRAFT_502492</name>
</gene>